<feature type="region of interest" description="Disordered" evidence="1">
    <location>
        <begin position="106"/>
        <end position="156"/>
    </location>
</feature>
<organism evidence="3 4">
    <name type="scientific">Actinomadura miaoliensis</name>
    <dbReference type="NCBI Taxonomy" id="430685"/>
    <lineage>
        <taxon>Bacteria</taxon>
        <taxon>Bacillati</taxon>
        <taxon>Actinomycetota</taxon>
        <taxon>Actinomycetes</taxon>
        <taxon>Streptosporangiales</taxon>
        <taxon>Thermomonosporaceae</taxon>
        <taxon>Actinomadura</taxon>
    </lineage>
</organism>
<dbReference type="EMBL" id="BAAAZG010000062">
    <property type="protein sequence ID" value="GAA4101289.1"/>
    <property type="molecule type" value="Genomic_DNA"/>
</dbReference>
<dbReference type="InterPro" id="IPR040841">
    <property type="entry name" value="Luciferase_dom"/>
</dbReference>
<comment type="caution">
    <text evidence="3">The sequence shown here is derived from an EMBL/GenBank/DDBJ whole genome shotgun (WGS) entry which is preliminary data.</text>
</comment>
<protein>
    <recommendedName>
        <fullName evidence="2">Luciferase domain-containing protein</fullName>
    </recommendedName>
</protein>
<sequence length="156" mass="15834">MTGSGKTSHAGRIAARLAAWPGVSKVRADCGIGIALQAGGRQIVHLHCDDEAELRLTRPVVERLGGALAESGRVAIRAGGEWVAVRLDTDSDVALVVSLASVAIKANTTPSPPPSPPPSKASSPCGAAVRPPSAAHTGRLRRLTAVIPGAGPRPPL</sequence>
<name>A0ABP7X015_9ACTN</name>
<reference evidence="4" key="1">
    <citation type="journal article" date="2019" name="Int. J. Syst. Evol. Microbiol.">
        <title>The Global Catalogue of Microorganisms (GCM) 10K type strain sequencing project: providing services to taxonomists for standard genome sequencing and annotation.</title>
        <authorList>
            <consortium name="The Broad Institute Genomics Platform"/>
            <consortium name="The Broad Institute Genome Sequencing Center for Infectious Disease"/>
            <person name="Wu L."/>
            <person name="Ma J."/>
        </authorList>
    </citation>
    <scope>NUCLEOTIDE SEQUENCE [LARGE SCALE GENOMIC DNA]</scope>
    <source>
        <strain evidence="4">JCM 16702</strain>
    </source>
</reference>
<feature type="domain" description="Luciferase" evidence="2">
    <location>
        <begin position="40"/>
        <end position="103"/>
    </location>
</feature>
<accession>A0ABP7X015</accession>
<dbReference type="RefSeq" id="WP_344957798.1">
    <property type="nucleotide sequence ID" value="NZ_BAAAZG010000062.1"/>
</dbReference>
<keyword evidence="4" id="KW-1185">Reference proteome</keyword>
<evidence type="ECO:0000313" key="3">
    <source>
        <dbReference type="EMBL" id="GAA4101289.1"/>
    </source>
</evidence>
<proteinExistence type="predicted"/>
<dbReference type="Proteomes" id="UP001500683">
    <property type="component" value="Unassembled WGS sequence"/>
</dbReference>
<evidence type="ECO:0000259" key="2">
    <source>
        <dbReference type="Pfam" id="PF17648"/>
    </source>
</evidence>
<evidence type="ECO:0000256" key="1">
    <source>
        <dbReference type="SAM" id="MobiDB-lite"/>
    </source>
</evidence>
<gene>
    <name evidence="3" type="ORF">GCM10022214_78690</name>
</gene>
<dbReference type="Pfam" id="PF17648">
    <property type="entry name" value="Luciferase"/>
    <property type="match status" value="1"/>
</dbReference>
<feature type="compositionally biased region" description="Pro residues" evidence="1">
    <location>
        <begin position="110"/>
        <end position="119"/>
    </location>
</feature>
<evidence type="ECO:0000313" key="4">
    <source>
        <dbReference type="Proteomes" id="UP001500683"/>
    </source>
</evidence>